<dbReference type="eggNOG" id="ENOG5030X4J">
    <property type="taxonomic scope" value="Bacteria"/>
</dbReference>
<sequence length="203" mass="22487">MKVSVQTKLPAPMTVKERDALREHLRALVRVGKAEVDKLAAIRRAEAEQELSREFKAEDELCRDLVRIADEAASTADAELARRCQERGIRESFRPRIQMYMSNRGDNSYSPRRAELRKLAIAHIDAMAAEGKYALEKWQVDRQAELLGGVLQSSEAQGFFASLPTAETLLPPLTLAQIDALATSPGLRLVNGKRAADNATDTS</sequence>
<protein>
    <submittedName>
        <fullName evidence="1">Uncharacterized protein</fullName>
    </submittedName>
</protein>
<keyword evidence="2" id="KW-1185">Reference proteome</keyword>
<name>Q144A3_PARXL</name>
<dbReference type="KEGG" id="bxe:Bxe_A3652"/>
<accession>Q144A3</accession>
<dbReference type="EMBL" id="CP000270">
    <property type="protein sequence ID" value="ABE29336.1"/>
    <property type="molecule type" value="Genomic_DNA"/>
</dbReference>
<dbReference type="AlphaFoldDB" id="Q144A3"/>
<proteinExistence type="predicted"/>
<dbReference type="STRING" id="266265.Bxe_A3652"/>
<reference evidence="1 2" key="1">
    <citation type="journal article" date="2006" name="Proc. Natl. Acad. Sci. U.S.A.">
        <title>Burkholderia xenovorans LB400 harbors a multi-replicon, 9.73-Mbp genome shaped for versatility.</title>
        <authorList>
            <person name="Chain P.S."/>
            <person name="Denef V.J."/>
            <person name="Konstantinidis K.T."/>
            <person name="Vergez L.M."/>
            <person name="Agullo L."/>
            <person name="Reyes V.L."/>
            <person name="Hauser L."/>
            <person name="Cordova M."/>
            <person name="Gomez L."/>
            <person name="Gonzalez M."/>
            <person name="Land M."/>
            <person name="Lao V."/>
            <person name="Larimer F."/>
            <person name="LiPuma J.J."/>
            <person name="Mahenthiralingam E."/>
            <person name="Malfatti S.A."/>
            <person name="Marx C.J."/>
            <person name="Parnell J.J."/>
            <person name="Ramette A."/>
            <person name="Richardson P."/>
            <person name="Seeger M."/>
            <person name="Smith D."/>
            <person name="Spilker T."/>
            <person name="Sul W.J."/>
            <person name="Tsoi T.V."/>
            <person name="Ulrich L.E."/>
            <person name="Zhulin I.B."/>
            <person name="Tiedje J.M."/>
        </authorList>
    </citation>
    <scope>NUCLEOTIDE SEQUENCE [LARGE SCALE GENOMIC DNA]</scope>
    <source>
        <strain evidence="1 2">LB400</strain>
    </source>
</reference>
<dbReference type="Proteomes" id="UP000001817">
    <property type="component" value="Chromosome 1"/>
</dbReference>
<evidence type="ECO:0000313" key="1">
    <source>
        <dbReference type="EMBL" id="ABE29336.1"/>
    </source>
</evidence>
<gene>
    <name evidence="1" type="ORF">Bxe_A3652</name>
</gene>
<organism evidence="1 2">
    <name type="scientific">Paraburkholderia xenovorans (strain LB400)</name>
    <dbReference type="NCBI Taxonomy" id="266265"/>
    <lineage>
        <taxon>Bacteria</taxon>
        <taxon>Pseudomonadati</taxon>
        <taxon>Pseudomonadota</taxon>
        <taxon>Betaproteobacteria</taxon>
        <taxon>Burkholderiales</taxon>
        <taxon>Burkholderiaceae</taxon>
        <taxon>Paraburkholderia</taxon>
    </lineage>
</organism>
<dbReference type="KEGG" id="bxb:DR64_1344"/>
<evidence type="ECO:0000313" key="2">
    <source>
        <dbReference type="Proteomes" id="UP000001817"/>
    </source>
</evidence>
<dbReference type="RefSeq" id="WP_011487111.1">
    <property type="nucleotide sequence ID" value="NC_007951.1"/>
</dbReference>